<reference evidence="2" key="1">
    <citation type="journal article" date="2022" name="Mol. Ecol. Resour.">
        <title>The genomes of chicory, endive, great burdock and yacon provide insights into Asteraceae palaeo-polyploidization history and plant inulin production.</title>
        <authorList>
            <person name="Fan W."/>
            <person name="Wang S."/>
            <person name="Wang H."/>
            <person name="Wang A."/>
            <person name="Jiang F."/>
            <person name="Liu H."/>
            <person name="Zhao H."/>
            <person name="Xu D."/>
            <person name="Zhang Y."/>
        </authorList>
    </citation>
    <scope>NUCLEOTIDE SEQUENCE [LARGE SCALE GENOMIC DNA]</scope>
    <source>
        <strain evidence="2">cv. Yunnan</strain>
    </source>
</reference>
<dbReference type="EMBL" id="CM042036">
    <property type="protein sequence ID" value="KAI3744113.1"/>
    <property type="molecule type" value="Genomic_DNA"/>
</dbReference>
<dbReference type="Proteomes" id="UP001056120">
    <property type="component" value="Linkage Group LG19"/>
</dbReference>
<evidence type="ECO:0000313" key="1">
    <source>
        <dbReference type="EMBL" id="KAI3744113.1"/>
    </source>
</evidence>
<accession>A0ACB9DBV3</accession>
<organism evidence="1 2">
    <name type="scientific">Smallanthus sonchifolius</name>
    <dbReference type="NCBI Taxonomy" id="185202"/>
    <lineage>
        <taxon>Eukaryota</taxon>
        <taxon>Viridiplantae</taxon>
        <taxon>Streptophyta</taxon>
        <taxon>Embryophyta</taxon>
        <taxon>Tracheophyta</taxon>
        <taxon>Spermatophyta</taxon>
        <taxon>Magnoliopsida</taxon>
        <taxon>eudicotyledons</taxon>
        <taxon>Gunneridae</taxon>
        <taxon>Pentapetalae</taxon>
        <taxon>asterids</taxon>
        <taxon>campanulids</taxon>
        <taxon>Asterales</taxon>
        <taxon>Asteraceae</taxon>
        <taxon>Asteroideae</taxon>
        <taxon>Heliantheae alliance</taxon>
        <taxon>Millerieae</taxon>
        <taxon>Smallanthus</taxon>
    </lineage>
</organism>
<comment type="caution">
    <text evidence="1">The sequence shown here is derived from an EMBL/GenBank/DDBJ whole genome shotgun (WGS) entry which is preliminary data.</text>
</comment>
<reference evidence="1 2" key="2">
    <citation type="journal article" date="2022" name="Mol. Ecol. Resour.">
        <title>The genomes of chicory, endive, great burdock and yacon provide insights into Asteraceae paleo-polyploidization history and plant inulin production.</title>
        <authorList>
            <person name="Fan W."/>
            <person name="Wang S."/>
            <person name="Wang H."/>
            <person name="Wang A."/>
            <person name="Jiang F."/>
            <person name="Liu H."/>
            <person name="Zhao H."/>
            <person name="Xu D."/>
            <person name="Zhang Y."/>
        </authorList>
    </citation>
    <scope>NUCLEOTIDE SEQUENCE [LARGE SCALE GENOMIC DNA]</scope>
    <source>
        <strain evidence="2">cv. Yunnan</strain>
        <tissue evidence="1">Leaves</tissue>
    </source>
</reference>
<proteinExistence type="predicted"/>
<name>A0ACB9DBV3_9ASTR</name>
<evidence type="ECO:0000313" key="2">
    <source>
        <dbReference type="Proteomes" id="UP001056120"/>
    </source>
</evidence>
<gene>
    <name evidence="1" type="ORF">L1987_57189</name>
</gene>
<keyword evidence="2" id="KW-1185">Reference proteome</keyword>
<protein>
    <submittedName>
        <fullName evidence="1">Uncharacterized protein</fullName>
    </submittedName>
</protein>
<sequence>MDCSSCNQSQLLLFRKCEVHVSQAGIAVRAGLNHNLLGIAVRAVLLESGFVEIDPISKSLNSDKFNFQRNWKGAGSMETFFLISLNPSLLFSSLLLGFHLSPSRTEN</sequence>